<gene>
    <name evidence="1" type="ORF">M407DRAFT_11930</name>
</gene>
<protein>
    <submittedName>
        <fullName evidence="1">Uncharacterized protein</fullName>
    </submittedName>
</protein>
<proteinExistence type="predicted"/>
<dbReference type="Proteomes" id="UP000054248">
    <property type="component" value="Unassembled WGS sequence"/>
</dbReference>
<organism evidence="1 2">
    <name type="scientific">Tulasnella calospora MUT 4182</name>
    <dbReference type="NCBI Taxonomy" id="1051891"/>
    <lineage>
        <taxon>Eukaryota</taxon>
        <taxon>Fungi</taxon>
        <taxon>Dikarya</taxon>
        <taxon>Basidiomycota</taxon>
        <taxon>Agaricomycotina</taxon>
        <taxon>Agaricomycetes</taxon>
        <taxon>Cantharellales</taxon>
        <taxon>Tulasnellaceae</taxon>
        <taxon>Tulasnella</taxon>
    </lineage>
</organism>
<evidence type="ECO:0000313" key="1">
    <source>
        <dbReference type="EMBL" id="KIO18320.1"/>
    </source>
</evidence>
<dbReference type="HOGENOM" id="CLU_863799_0_0_1"/>
<evidence type="ECO:0000313" key="2">
    <source>
        <dbReference type="Proteomes" id="UP000054248"/>
    </source>
</evidence>
<dbReference type="AlphaFoldDB" id="A0A0C3PU30"/>
<dbReference type="EMBL" id="KN823295">
    <property type="protein sequence ID" value="KIO18320.1"/>
    <property type="molecule type" value="Genomic_DNA"/>
</dbReference>
<keyword evidence="2" id="KW-1185">Reference proteome</keyword>
<reference evidence="1 2" key="1">
    <citation type="submission" date="2014-04" db="EMBL/GenBank/DDBJ databases">
        <authorList>
            <consortium name="DOE Joint Genome Institute"/>
            <person name="Kuo A."/>
            <person name="Girlanda M."/>
            <person name="Perotto S."/>
            <person name="Kohler A."/>
            <person name="Nagy L.G."/>
            <person name="Floudas D."/>
            <person name="Copeland A."/>
            <person name="Barry K.W."/>
            <person name="Cichocki N."/>
            <person name="Veneault-Fourrey C."/>
            <person name="LaButti K."/>
            <person name="Lindquist E.A."/>
            <person name="Lipzen A."/>
            <person name="Lundell T."/>
            <person name="Morin E."/>
            <person name="Murat C."/>
            <person name="Sun H."/>
            <person name="Tunlid A."/>
            <person name="Henrissat B."/>
            <person name="Grigoriev I.V."/>
            <person name="Hibbett D.S."/>
            <person name="Martin F."/>
            <person name="Nordberg H.P."/>
            <person name="Cantor M.N."/>
            <person name="Hua S.X."/>
        </authorList>
    </citation>
    <scope>NUCLEOTIDE SEQUENCE [LARGE SCALE GENOMIC DNA]</scope>
    <source>
        <strain evidence="1 2">MUT 4182</strain>
    </source>
</reference>
<reference evidence="2" key="2">
    <citation type="submission" date="2015-01" db="EMBL/GenBank/DDBJ databases">
        <title>Evolutionary Origins and Diversification of the Mycorrhizal Mutualists.</title>
        <authorList>
            <consortium name="DOE Joint Genome Institute"/>
            <consortium name="Mycorrhizal Genomics Consortium"/>
            <person name="Kohler A."/>
            <person name="Kuo A."/>
            <person name="Nagy L.G."/>
            <person name="Floudas D."/>
            <person name="Copeland A."/>
            <person name="Barry K.W."/>
            <person name="Cichocki N."/>
            <person name="Veneault-Fourrey C."/>
            <person name="LaButti K."/>
            <person name="Lindquist E.A."/>
            <person name="Lipzen A."/>
            <person name="Lundell T."/>
            <person name="Morin E."/>
            <person name="Murat C."/>
            <person name="Riley R."/>
            <person name="Ohm R."/>
            <person name="Sun H."/>
            <person name="Tunlid A."/>
            <person name="Henrissat B."/>
            <person name="Grigoriev I.V."/>
            <person name="Hibbett D.S."/>
            <person name="Martin F."/>
        </authorList>
    </citation>
    <scope>NUCLEOTIDE SEQUENCE [LARGE SCALE GENOMIC DNA]</scope>
    <source>
        <strain evidence="2">MUT 4182</strain>
    </source>
</reference>
<name>A0A0C3PU30_9AGAM</name>
<sequence>MESTKFKRQPAELKFILSDQCTIVMKCVRANSAVAKHATFYGISAAGDGADGARDPQGSGINVDLKPEQLVSLQTESTCPGVGEADGSTTSADDGKPNAIATTATLPNPINLPAPPPEIMFSSTRGSASAFISRIALQSSTCPLPTLLFLFNVNSNRTDFLSNAKKHPIAFRHVISCTLETTLSPNTRRRFESGCSRICAQSRGGMFLLEAGVDPQSSDWLSPKRPKSPKTAAAASSIFQKTALQNGFVRTSIQITLASPKLFSDFVFRWVSTTRSWFHWLVVINCNSTCRGCIFYSDSYQLLAVQSSFSGRKRVRCLLRVP</sequence>
<accession>A0A0C3PU30</accession>